<comment type="subcellular location">
    <subcellularLocation>
        <location evidence="1">Membrane</location>
    </subcellularLocation>
</comment>
<name>A0ABR0VFN6_REHGL</name>
<protein>
    <recommendedName>
        <fullName evidence="5">CRAL-TRIO domain-containing protein</fullName>
    </recommendedName>
</protein>
<dbReference type="CDD" id="cd00170">
    <property type="entry name" value="SEC14"/>
    <property type="match status" value="1"/>
</dbReference>
<dbReference type="InterPro" id="IPR056794">
    <property type="entry name" value="PATL1-6_C_GOLD"/>
</dbReference>
<keyword evidence="3" id="KW-0472">Membrane</keyword>
<evidence type="ECO:0000259" key="5">
    <source>
        <dbReference type="PROSITE" id="PS50191"/>
    </source>
</evidence>
<dbReference type="Pfam" id="PF25099">
    <property type="entry name" value="GOLD_PATL1_C"/>
    <property type="match status" value="1"/>
</dbReference>
<feature type="compositionally biased region" description="Low complexity" evidence="4">
    <location>
        <begin position="1"/>
        <end position="18"/>
    </location>
</feature>
<dbReference type="InterPro" id="IPR044834">
    <property type="entry name" value="PATL"/>
</dbReference>
<evidence type="ECO:0000313" key="7">
    <source>
        <dbReference type="Proteomes" id="UP001318860"/>
    </source>
</evidence>
<evidence type="ECO:0000313" key="6">
    <source>
        <dbReference type="EMBL" id="KAK6133156.1"/>
    </source>
</evidence>
<reference evidence="6 7" key="1">
    <citation type="journal article" date="2021" name="Comput. Struct. Biotechnol. J.">
        <title>De novo genome assembly of the potent medicinal plant Rehmannia glutinosa using nanopore technology.</title>
        <authorList>
            <person name="Ma L."/>
            <person name="Dong C."/>
            <person name="Song C."/>
            <person name="Wang X."/>
            <person name="Zheng X."/>
            <person name="Niu Y."/>
            <person name="Chen S."/>
            <person name="Feng W."/>
        </authorList>
    </citation>
    <scope>NUCLEOTIDE SEQUENCE [LARGE SCALE GENOMIC DNA]</scope>
    <source>
        <strain evidence="6">DH-2019</strain>
    </source>
</reference>
<accession>A0ABR0VFN6</accession>
<dbReference type="SUPFAM" id="SSF52087">
    <property type="entry name" value="CRAL/TRIO domain"/>
    <property type="match status" value="1"/>
</dbReference>
<dbReference type="PANTHER" id="PTHR45932:SF2">
    <property type="entry name" value="PATELLIN-4"/>
    <property type="match status" value="1"/>
</dbReference>
<gene>
    <name evidence="6" type="ORF">DH2020_033094</name>
</gene>
<feature type="domain" description="CRAL-TRIO" evidence="5">
    <location>
        <begin position="322"/>
        <end position="497"/>
    </location>
</feature>
<evidence type="ECO:0000256" key="4">
    <source>
        <dbReference type="SAM" id="MobiDB-lite"/>
    </source>
</evidence>
<dbReference type="InterPro" id="IPR036865">
    <property type="entry name" value="CRAL-TRIO_dom_sf"/>
</dbReference>
<organism evidence="6 7">
    <name type="scientific">Rehmannia glutinosa</name>
    <name type="common">Chinese foxglove</name>
    <dbReference type="NCBI Taxonomy" id="99300"/>
    <lineage>
        <taxon>Eukaryota</taxon>
        <taxon>Viridiplantae</taxon>
        <taxon>Streptophyta</taxon>
        <taxon>Embryophyta</taxon>
        <taxon>Tracheophyta</taxon>
        <taxon>Spermatophyta</taxon>
        <taxon>Magnoliopsida</taxon>
        <taxon>eudicotyledons</taxon>
        <taxon>Gunneridae</taxon>
        <taxon>Pentapetalae</taxon>
        <taxon>asterids</taxon>
        <taxon>lamiids</taxon>
        <taxon>Lamiales</taxon>
        <taxon>Orobanchaceae</taxon>
        <taxon>Rehmannieae</taxon>
        <taxon>Rehmannia</taxon>
    </lineage>
</organism>
<dbReference type="Pfam" id="PF03765">
    <property type="entry name" value="CRAL_TRIO_N"/>
    <property type="match status" value="1"/>
</dbReference>
<feature type="compositionally biased region" description="Basic and acidic residues" evidence="4">
    <location>
        <begin position="136"/>
        <end position="149"/>
    </location>
</feature>
<dbReference type="InterPro" id="IPR011074">
    <property type="entry name" value="CRAL/TRIO_N_dom"/>
</dbReference>
<dbReference type="Pfam" id="PF00650">
    <property type="entry name" value="CRAL_TRIO"/>
    <property type="match status" value="1"/>
</dbReference>
<feature type="region of interest" description="Disordered" evidence="4">
    <location>
        <begin position="1"/>
        <end position="162"/>
    </location>
</feature>
<dbReference type="Proteomes" id="UP001318860">
    <property type="component" value="Unassembled WGS sequence"/>
</dbReference>
<comment type="caution">
    <text evidence="6">The sequence shown here is derived from an EMBL/GenBank/DDBJ whole genome shotgun (WGS) entry which is preliminary data.</text>
</comment>
<dbReference type="SMART" id="SM01100">
    <property type="entry name" value="CRAL_TRIO_N"/>
    <property type="match status" value="1"/>
</dbReference>
<dbReference type="Gene3D" id="1.10.8.20">
    <property type="entry name" value="N-terminal domain of phosphatidylinositol transfer protein sec14p"/>
    <property type="match status" value="1"/>
</dbReference>
<dbReference type="PANTHER" id="PTHR45932">
    <property type="entry name" value="PATELLIN-1"/>
    <property type="match status" value="1"/>
</dbReference>
<feature type="region of interest" description="Disordered" evidence="4">
    <location>
        <begin position="223"/>
        <end position="255"/>
    </location>
</feature>
<dbReference type="Gene3D" id="2.60.120.680">
    <property type="entry name" value="GOLD domain"/>
    <property type="match status" value="1"/>
</dbReference>
<evidence type="ECO:0000256" key="3">
    <source>
        <dbReference type="ARBA" id="ARBA00023136"/>
    </source>
</evidence>
<proteinExistence type="predicted"/>
<dbReference type="EMBL" id="JABTTQ020001228">
    <property type="protein sequence ID" value="KAK6133156.1"/>
    <property type="molecule type" value="Genomic_DNA"/>
</dbReference>
<evidence type="ECO:0000256" key="1">
    <source>
        <dbReference type="ARBA" id="ARBA00004370"/>
    </source>
</evidence>
<feature type="compositionally biased region" description="Basic and acidic residues" evidence="4">
    <location>
        <begin position="115"/>
        <end position="129"/>
    </location>
</feature>
<evidence type="ECO:0000256" key="2">
    <source>
        <dbReference type="ARBA" id="ARBA00022448"/>
    </source>
</evidence>
<sequence length="645" mass="73540">MSTSLPPLSTSLPPLSTPIMPVLSHSPRPRVSIPIPRPLPSPIRAPLRHSWYPVHERLSDLPSPPTSLDPGSGQWQPPRHIRSPFGDPRSRKPPVREGVYPLLKDESSDLPLSDENEKKHAKEFEKEEFSPPISNGDEKKNANEFEKNNDFSPSDGNKKEYMMECEKSDFLLPLSDENENENENDEFSSIENGLLSNLTEHEKKALIELRSKLEEAISTNNLFKEETNKENPQIEKSPKEDDKEEESKKVLEENEKQANSIEINKDISLWGVPLLPSKGDKGLDVLLIKFLKARDFKANDTFEMLKSTLEWRKENKIDSILDEDLGNDYDCVAFMRGLDREGHPICYNVYGVFADEEMYNKTFGTEVSREKFLRWRIQMLEKEILKLDFRHGGISTLLQINDLKNAPGPSRRDLRHATKRVVGIFQDNYPEFIARNLFINVPFWYYAFNAILSPFLTQRTKSKFVFSRPARVTETLLKYIAAEEIPVLYGGLRREDDPDFSTQDAASEINVKAGATETIEIPAPEAGNTLIWDLTIIGWDVNYKEEFVPTDEGSYTVIVKKGRKISWQQEPIRNSFKNKEPGKVVITIENSEGLGCAAFRAEGTASGWFHRAATTSRSLQWKDNGPLQFSSNKASWASPNWTTTF</sequence>
<dbReference type="InterPro" id="IPR001251">
    <property type="entry name" value="CRAL-TRIO_dom"/>
</dbReference>
<dbReference type="InterPro" id="IPR036273">
    <property type="entry name" value="CRAL/TRIO_N_dom_sf"/>
</dbReference>
<dbReference type="SUPFAM" id="SSF46938">
    <property type="entry name" value="CRAL/TRIO N-terminal domain"/>
    <property type="match status" value="1"/>
</dbReference>
<dbReference type="PROSITE" id="PS50191">
    <property type="entry name" value="CRAL_TRIO"/>
    <property type="match status" value="1"/>
</dbReference>
<keyword evidence="2" id="KW-0813">Transport</keyword>
<keyword evidence="7" id="KW-1185">Reference proteome</keyword>
<dbReference type="Gene3D" id="3.40.525.10">
    <property type="entry name" value="CRAL-TRIO lipid binding domain"/>
    <property type="match status" value="1"/>
</dbReference>
<dbReference type="SMART" id="SM00516">
    <property type="entry name" value="SEC14"/>
    <property type="match status" value="1"/>
</dbReference>